<name>A0A8J5XBP6_DIALT</name>
<organism evidence="3 4">
    <name type="scientific">Diacronema lutheri</name>
    <name type="common">Unicellular marine alga</name>
    <name type="synonym">Monochrysis lutheri</name>
    <dbReference type="NCBI Taxonomy" id="2081491"/>
    <lineage>
        <taxon>Eukaryota</taxon>
        <taxon>Haptista</taxon>
        <taxon>Haptophyta</taxon>
        <taxon>Pavlovophyceae</taxon>
        <taxon>Pavlovales</taxon>
        <taxon>Pavlovaceae</taxon>
        <taxon>Diacronema</taxon>
    </lineage>
</organism>
<evidence type="ECO:0000313" key="3">
    <source>
        <dbReference type="EMBL" id="KAG8458224.1"/>
    </source>
</evidence>
<evidence type="ECO:0000256" key="2">
    <source>
        <dbReference type="SAM" id="SignalP"/>
    </source>
</evidence>
<dbReference type="Proteomes" id="UP000751190">
    <property type="component" value="Unassembled WGS sequence"/>
</dbReference>
<keyword evidence="4" id="KW-1185">Reference proteome</keyword>
<accession>A0A8J5XBP6</accession>
<dbReference type="AlphaFoldDB" id="A0A8J5XBP6"/>
<feature type="chain" id="PRO_5035219275" evidence="2">
    <location>
        <begin position="19"/>
        <end position="331"/>
    </location>
</feature>
<sequence length="331" mass="33590">MALLLLQSAVAFCSIVELRTTARVGGPSVSPRALTEYLATPRHWPQIVLSSVAVVGDDVDRPLRRGARVDEVFGAPPLLPLSVTWTCECADASAGVLDVRSPDGLAGVARNCRMLFAVTPAGGASGGCDVLLSMCYEPASPLALLAVPLLAADNWLALNVLLPAALTRERSGGAHAIEQGGARLERFRGLMGALYGVAGVAHAFDCLAGPSELLARAGAPPFADLPPAGKAVALAWCAAGPAAFALSRAGGAAADAGLLLYDATEVGAAALAAAVWPGGGSLAPAAGVQLAVLASRLFAAREPRPAAASGSRAAQPSRRRGADQSRERRAR</sequence>
<reference evidence="3" key="1">
    <citation type="submission" date="2021-05" db="EMBL/GenBank/DDBJ databases">
        <title>The genome of the haptophyte Pavlova lutheri (Diacronema luteri, Pavlovales) - a model for lipid biosynthesis in eukaryotic algae.</title>
        <authorList>
            <person name="Hulatt C.J."/>
            <person name="Posewitz M.C."/>
        </authorList>
    </citation>
    <scope>NUCLEOTIDE SEQUENCE</scope>
    <source>
        <strain evidence="3">NIVA-4/92</strain>
    </source>
</reference>
<feature type="region of interest" description="Disordered" evidence="1">
    <location>
        <begin position="302"/>
        <end position="331"/>
    </location>
</feature>
<protein>
    <submittedName>
        <fullName evidence="3">Uncharacterized protein</fullName>
    </submittedName>
</protein>
<feature type="compositionally biased region" description="Low complexity" evidence="1">
    <location>
        <begin position="305"/>
        <end position="316"/>
    </location>
</feature>
<dbReference type="OrthoDB" id="435509at2759"/>
<proteinExistence type="predicted"/>
<feature type="compositionally biased region" description="Basic and acidic residues" evidence="1">
    <location>
        <begin position="320"/>
        <end position="331"/>
    </location>
</feature>
<dbReference type="OMA" id="SDCRMLF"/>
<keyword evidence="2" id="KW-0732">Signal</keyword>
<feature type="signal peptide" evidence="2">
    <location>
        <begin position="1"/>
        <end position="18"/>
    </location>
</feature>
<comment type="caution">
    <text evidence="3">The sequence shown here is derived from an EMBL/GenBank/DDBJ whole genome shotgun (WGS) entry which is preliminary data.</text>
</comment>
<gene>
    <name evidence="3" type="ORF">KFE25_001516</name>
</gene>
<dbReference type="EMBL" id="JAGTXO010000055">
    <property type="protein sequence ID" value="KAG8458224.1"/>
    <property type="molecule type" value="Genomic_DNA"/>
</dbReference>
<evidence type="ECO:0000256" key="1">
    <source>
        <dbReference type="SAM" id="MobiDB-lite"/>
    </source>
</evidence>
<evidence type="ECO:0000313" key="4">
    <source>
        <dbReference type="Proteomes" id="UP000751190"/>
    </source>
</evidence>